<keyword evidence="3" id="KW-0677">Repeat</keyword>
<gene>
    <name evidence="8" type="ORF">LIPSTDRAFT_191200</name>
</gene>
<feature type="region of interest" description="Disordered" evidence="6">
    <location>
        <begin position="623"/>
        <end position="645"/>
    </location>
</feature>
<dbReference type="Pfam" id="PF08216">
    <property type="entry name" value="CTNNBL"/>
    <property type="match status" value="1"/>
</dbReference>
<name>A0A1E3PWC8_LIPST</name>
<dbReference type="InterPro" id="IPR013180">
    <property type="entry name" value="CTNNBL1_N"/>
</dbReference>
<accession>A0A1E3PWC8</accession>
<reference evidence="8 9" key="1">
    <citation type="journal article" date="2016" name="Proc. Natl. Acad. Sci. U.S.A.">
        <title>Comparative genomics of biotechnologically important yeasts.</title>
        <authorList>
            <person name="Riley R."/>
            <person name="Haridas S."/>
            <person name="Wolfe K.H."/>
            <person name="Lopes M.R."/>
            <person name="Hittinger C.T."/>
            <person name="Goeker M."/>
            <person name="Salamov A.A."/>
            <person name="Wisecaver J.H."/>
            <person name="Long T.M."/>
            <person name="Calvey C.H."/>
            <person name="Aerts A.L."/>
            <person name="Barry K.W."/>
            <person name="Choi C."/>
            <person name="Clum A."/>
            <person name="Coughlan A.Y."/>
            <person name="Deshpande S."/>
            <person name="Douglass A.P."/>
            <person name="Hanson S.J."/>
            <person name="Klenk H.-P."/>
            <person name="LaButti K.M."/>
            <person name="Lapidus A."/>
            <person name="Lindquist E.A."/>
            <person name="Lipzen A.M."/>
            <person name="Meier-Kolthoff J.P."/>
            <person name="Ohm R.A."/>
            <person name="Otillar R.P."/>
            <person name="Pangilinan J.L."/>
            <person name="Peng Y."/>
            <person name="Rokas A."/>
            <person name="Rosa C.A."/>
            <person name="Scheuner C."/>
            <person name="Sibirny A.A."/>
            <person name="Slot J.C."/>
            <person name="Stielow J.B."/>
            <person name="Sun H."/>
            <person name="Kurtzman C.P."/>
            <person name="Blackwell M."/>
            <person name="Grigoriev I.V."/>
            <person name="Jeffries T.W."/>
        </authorList>
    </citation>
    <scope>NUCLEOTIDE SEQUENCE [LARGE SCALE GENOMIC DNA]</scope>
    <source>
        <strain evidence="8 9">NRRL Y-11557</strain>
    </source>
</reference>
<dbReference type="EMBL" id="KV454303">
    <property type="protein sequence ID" value="ODQ69594.1"/>
    <property type="molecule type" value="Genomic_DNA"/>
</dbReference>
<dbReference type="SMART" id="SM01156">
    <property type="entry name" value="DUF1716"/>
    <property type="match status" value="1"/>
</dbReference>
<evidence type="ECO:0000313" key="9">
    <source>
        <dbReference type="Proteomes" id="UP000094385"/>
    </source>
</evidence>
<evidence type="ECO:0000259" key="7">
    <source>
        <dbReference type="SMART" id="SM01156"/>
    </source>
</evidence>
<feature type="domain" description="Beta-catenin-like protein 1 N-terminal" evidence="7">
    <location>
        <begin position="79"/>
        <end position="187"/>
    </location>
</feature>
<dbReference type="InterPro" id="IPR039678">
    <property type="entry name" value="CTNNBL1"/>
</dbReference>
<keyword evidence="5" id="KW-0539">Nucleus</keyword>
<comment type="subcellular location">
    <subcellularLocation>
        <location evidence="1">Nucleus</location>
    </subcellularLocation>
</comment>
<dbReference type="AlphaFoldDB" id="A0A1E3PWC8"/>
<organism evidence="8 9">
    <name type="scientific">Lipomyces starkeyi NRRL Y-11557</name>
    <dbReference type="NCBI Taxonomy" id="675824"/>
    <lineage>
        <taxon>Eukaryota</taxon>
        <taxon>Fungi</taxon>
        <taxon>Dikarya</taxon>
        <taxon>Ascomycota</taxon>
        <taxon>Saccharomycotina</taxon>
        <taxon>Lipomycetes</taxon>
        <taxon>Lipomycetales</taxon>
        <taxon>Lipomycetaceae</taxon>
        <taxon>Lipomyces</taxon>
    </lineage>
</organism>
<dbReference type="PANTHER" id="PTHR14978">
    <property type="entry name" value="BETA-CATENIN-LIKE PROTEIN 1 NUCLEAR ASSOCIATED PROTEIN"/>
    <property type="match status" value="1"/>
</dbReference>
<evidence type="ECO:0000256" key="3">
    <source>
        <dbReference type="ARBA" id="ARBA00022737"/>
    </source>
</evidence>
<dbReference type="InterPro" id="IPR016024">
    <property type="entry name" value="ARM-type_fold"/>
</dbReference>
<evidence type="ECO:0000256" key="5">
    <source>
        <dbReference type="ARBA" id="ARBA00023242"/>
    </source>
</evidence>
<keyword evidence="4" id="KW-0175">Coiled coil</keyword>
<evidence type="ECO:0000256" key="2">
    <source>
        <dbReference type="ARBA" id="ARBA00022553"/>
    </source>
</evidence>
<dbReference type="OrthoDB" id="1898821at2759"/>
<dbReference type="InterPro" id="IPR011989">
    <property type="entry name" value="ARM-like"/>
</dbReference>
<proteinExistence type="predicted"/>
<feature type="region of interest" description="Disordered" evidence="6">
    <location>
        <begin position="32"/>
        <end position="77"/>
    </location>
</feature>
<dbReference type="PANTHER" id="PTHR14978:SF0">
    <property type="entry name" value="BETA-CATENIN-LIKE PROTEIN 1"/>
    <property type="match status" value="1"/>
</dbReference>
<protein>
    <recommendedName>
        <fullName evidence="7">Beta-catenin-like protein 1 N-terminal domain-containing protein</fullName>
    </recommendedName>
</protein>
<evidence type="ECO:0000313" key="8">
    <source>
        <dbReference type="EMBL" id="ODQ69594.1"/>
    </source>
</evidence>
<feature type="compositionally biased region" description="Acidic residues" evidence="6">
    <location>
        <begin position="61"/>
        <end position="70"/>
    </location>
</feature>
<dbReference type="SUPFAM" id="SSF48371">
    <property type="entry name" value="ARM repeat"/>
    <property type="match status" value="1"/>
</dbReference>
<keyword evidence="9" id="KW-1185">Reference proteome</keyword>
<dbReference type="STRING" id="675824.A0A1E3PWC8"/>
<dbReference type="FunFam" id="1.25.10.10:FF:001136">
    <property type="entry name" value="Beta-catenin-like protein 1"/>
    <property type="match status" value="1"/>
</dbReference>
<evidence type="ECO:0000256" key="6">
    <source>
        <dbReference type="SAM" id="MobiDB-lite"/>
    </source>
</evidence>
<dbReference type="Proteomes" id="UP000094385">
    <property type="component" value="Unassembled WGS sequence"/>
</dbReference>
<dbReference type="Gene3D" id="1.25.10.10">
    <property type="entry name" value="Leucine-rich Repeat Variant"/>
    <property type="match status" value="1"/>
</dbReference>
<evidence type="ECO:0000256" key="1">
    <source>
        <dbReference type="ARBA" id="ARBA00004123"/>
    </source>
</evidence>
<keyword evidence="2" id="KW-0597">Phosphoprotein</keyword>
<sequence length="666" mass="75308">MTDVNSIFNKSGGSATKKRRLDDLSNLVKTYKSDLEDEPSNDGPSVVDDDFKRNGTSTDLQPDEPLEDDEGGRFFGGGLTEEQREVLDYVEKYEDQVEDEKYDAGWVRRQITKLNRLMQRNAQLRAKFYDKPQKFLESEEVLDTAVKSLSVLTEHSKLYPSFVENDGLKIFGDLFAHENSDIVVDAVQVFEELTDEDTKAEDVDMKFLLNGAIDAGLLDALITNLGRLDNSKGVRGSEENQADEEENEEPERAGVFQILNVVENFSAFQDTADILFIDNTSKRRVGDTGLLPWLLQRVLVKEKPVSQNMQYAAEVLSIILQKSRISRVHFCQQEYTNKELGELSGVDALLRILAGYRRFDPPVEEPEETEMFENVFDSLAIVVQDPVGKDKLLEYEGIDLLLLFVKNGGKHGKARAVKVLDYALSSGSSSQLATDFVNNDGLPVIFKLFMSSRFADAKNHRSAAREKNSTSHISLDAILGIIASLFRTLPDSSPQKVKLLARFVDKNFEKLDRLLLFRDFTAERIDRVGIIIDGERASFMKTRPNRKEDIEDWEAELEAREAEWYIQRLEDGLFRLQLIDAIIAWLVAEDDEGDLGIKDNIVKKLAETKATLDEVKNTLEGYRQDISPKTPTTEKGNVDGATEEELEQRQEATDLAEMLAVLIEFL</sequence>
<dbReference type="GO" id="GO:0010467">
    <property type="term" value="P:gene expression"/>
    <property type="evidence" value="ECO:0007669"/>
    <property type="project" value="UniProtKB-ARBA"/>
</dbReference>
<evidence type="ECO:0000256" key="4">
    <source>
        <dbReference type="ARBA" id="ARBA00023054"/>
    </source>
</evidence>
<dbReference type="GO" id="GO:0005681">
    <property type="term" value="C:spliceosomal complex"/>
    <property type="evidence" value="ECO:0007669"/>
    <property type="project" value="TreeGrafter"/>
</dbReference>